<proteinExistence type="predicted"/>
<accession>A0A521B8M4</accession>
<dbReference type="InterPro" id="IPR012373">
    <property type="entry name" value="Ferrdict_sens_TM"/>
</dbReference>
<dbReference type="AlphaFoldDB" id="A0A521B8M4"/>
<keyword evidence="1" id="KW-0472">Membrane</keyword>
<reference evidence="3 4" key="1">
    <citation type="submission" date="2017-05" db="EMBL/GenBank/DDBJ databases">
        <authorList>
            <person name="Varghese N."/>
            <person name="Submissions S."/>
        </authorList>
    </citation>
    <scope>NUCLEOTIDE SEQUENCE [LARGE SCALE GENOMIC DNA]</scope>
    <source>
        <strain evidence="3 4">DSM 27040</strain>
    </source>
</reference>
<evidence type="ECO:0000313" key="3">
    <source>
        <dbReference type="EMBL" id="SMO43080.1"/>
    </source>
</evidence>
<dbReference type="Gene3D" id="3.55.50.30">
    <property type="match status" value="1"/>
</dbReference>
<dbReference type="Gene3D" id="2.60.120.1440">
    <property type="match status" value="1"/>
</dbReference>
<dbReference type="RefSeq" id="WP_142532104.1">
    <property type="nucleotide sequence ID" value="NZ_FXTB01000001.1"/>
</dbReference>
<keyword evidence="1" id="KW-1133">Transmembrane helix</keyword>
<gene>
    <name evidence="3" type="ORF">SAMN06265379_101772</name>
</gene>
<keyword evidence="4" id="KW-1185">Reference proteome</keyword>
<evidence type="ECO:0000259" key="2">
    <source>
        <dbReference type="Pfam" id="PF04773"/>
    </source>
</evidence>
<sequence>MNQLIIRYLTNNISTEERKTLDAWKAMHPENKMEFEQLEQAWIKSECLKTFKQIDSSKDWHCIRGKLKPVNQKTQPVKRLSFTARKIAAITIPLIMMAALGFAYWNVPGFGRLSAHSTQNLIETLSLPDGSMVTLNRHSKIIYPSNIATAKNRRIALSGEAFFKVNHNNTPFVVNAGEALVQVMGTEFNVQQHMQDVSVSVISGKVKVSTNKVQVQLEKGERAQIKKGKMIQESAIAENDIYWFSKTLIFNGATLSHICKQLQQNFPQIKSVQFKAMDLNTKLSTTFKNQSLEEILEELEIHFDKKIVFDGITLTVSE</sequence>
<dbReference type="PANTHER" id="PTHR30273:SF2">
    <property type="entry name" value="PROTEIN FECR"/>
    <property type="match status" value="1"/>
</dbReference>
<feature type="domain" description="FecR protein" evidence="2">
    <location>
        <begin position="120"/>
        <end position="207"/>
    </location>
</feature>
<dbReference type="PANTHER" id="PTHR30273">
    <property type="entry name" value="PERIPLASMIC SIGNAL SENSOR AND SIGMA FACTOR ACTIVATOR FECR-RELATED"/>
    <property type="match status" value="1"/>
</dbReference>
<protein>
    <submittedName>
        <fullName evidence="3">FecR family protein</fullName>
    </submittedName>
</protein>
<dbReference type="PIRSF" id="PIRSF018266">
    <property type="entry name" value="FecR"/>
    <property type="match status" value="1"/>
</dbReference>
<dbReference type="EMBL" id="FXTB01000001">
    <property type="protein sequence ID" value="SMO43080.1"/>
    <property type="molecule type" value="Genomic_DNA"/>
</dbReference>
<organism evidence="3 4">
    <name type="scientific">Saccharicrinis carchari</name>
    <dbReference type="NCBI Taxonomy" id="1168039"/>
    <lineage>
        <taxon>Bacteria</taxon>
        <taxon>Pseudomonadati</taxon>
        <taxon>Bacteroidota</taxon>
        <taxon>Bacteroidia</taxon>
        <taxon>Marinilabiliales</taxon>
        <taxon>Marinilabiliaceae</taxon>
        <taxon>Saccharicrinis</taxon>
    </lineage>
</organism>
<keyword evidence="1" id="KW-0812">Transmembrane</keyword>
<evidence type="ECO:0000256" key="1">
    <source>
        <dbReference type="SAM" id="Phobius"/>
    </source>
</evidence>
<name>A0A521B8M4_SACCC</name>
<dbReference type="InterPro" id="IPR006860">
    <property type="entry name" value="FecR"/>
</dbReference>
<dbReference type="Pfam" id="PF04773">
    <property type="entry name" value="FecR"/>
    <property type="match status" value="1"/>
</dbReference>
<feature type="transmembrane region" description="Helical" evidence="1">
    <location>
        <begin position="87"/>
        <end position="105"/>
    </location>
</feature>
<dbReference type="Proteomes" id="UP000319040">
    <property type="component" value="Unassembled WGS sequence"/>
</dbReference>
<dbReference type="OrthoDB" id="1098987at2"/>
<evidence type="ECO:0000313" key="4">
    <source>
        <dbReference type="Proteomes" id="UP000319040"/>
    </source>
</evidence>
<dbReference type="GO" id="GO:0016989">
    <property type="term" value="F:sigma factor antagonist activity"/>
    <property type="evidence" value="ECO:0007669"/>
    <property type="project" value="TreeGrafter"/>
</dbReference>